<accession>A0A2V4B1Y9</accession>
<dbReference type="PANTHER" id="PTHR38011">
    <property type="entry name" value="DIHYDROFOLATE REDUCTASE FAMILY PROTEIN (AFU_ORTHOLOGUE AFUA_8G06820)"/>
    <property type="match status" value="1"/>
</dbReference>
<dbReference type="Proteomes" id="UP000249915">
    <property type="component" value="Unassembled WGS sequence"/>
</dbReference>
<protein>
    <submittedName>
        <fullName evidence="2">Deaminase</fullName>
    </submittedName>
</protein>
<evidence type="ECO:0000313" key="2">
    <source>
        <dbReference type="EMBL" id="PXY22575.1"/>
    </source>
</evidence>
<evidence type="ECO:0000259" key="1">
    <source>
        <dbReference type="Pfam" id="PF01872"/>
    </source>
</evidence>
<keyword evidence="3" id="KW-1185">Reference proteome</keyword>
<dbReference type="InterPro" id="IPR050765">
    <property type="entry name" value="Riboflavin_Biosynth_HTPR"/>
</dbReference>
<reference evidence="2 3" key="1">
    <citation type="submission" date="2016-07" db="EMBL/GenBank/DDBJ databases">
        <title>Draft genome sequence of Prauserella muralis DSM 45305, isolated from a mould-covered wall in an indoor environment.</title>
        <authorList>
            <person name="Ruckert C."/>
            <person name="Albersmeier A."/>
            <person name="Jiang C.-L."/>
            <person name="Jiang Y."/>
            <person name="Kalinowski J."/>
            <person name="Schneider O."/>
            <person name="Winkler A."/>
            <person name="Zotchev S.B."/>
        </authorList>
    </citation>
    <scope>NUCLEOTIDE SEQUENCE [LARGE SCALE GENOMIC DNA]</scope>
    <source>
        <strain evidence="2 3">DSM 45305</strain>
    </source>
</reference>
<proteinExistence type="predicted"/>
<dbReference type="RefSeq" id="WP_245992767.1">
    <property type="nucleotide sequence ID" value="NZ_MASW01000005.1"/>
</dbReference>
<gene>
    <name evidence="2" type="ORF">BAY60_22335</name>
</gene>
<sequence>MSRGNVVWHVSMSLDGFIAGPNHEMDWTSGMSLAPGTVEESVAGLGAILAGRRGFDAGAEHSDQPSKQAYGGAFDGPVFVLTHHPEDAKPDPGITFLTCDIAEAVRIGLDAAGGKNLEVFGADIARQCVQRGLVDEFYVHLAPVMLGDGIRLFDCPGIEPVRWHRVHDGDPLRVVDLRYRPATRDQAG</sequence>
<comment type="caution">
    <text evidence="2">The sequence shown here is derived from an EMBL/GenBank/DDBJ whole genome shotgun (WGS) entry which is preliminary data.</text>
</comment>
<dbReference type="PANTHER" id="PTHR38011:SF12">
    <property type="entry name" value="BIFUNCTIONAL DEAMINASE-REDUCTASE DOMAIN PROTEIN"/>
    <property type="match status" value="1"/>
</dbReference>
<dbReference type="GO" id="GO:0009231">
    <property type="term" value="P:riboflavin biosynthetic process"/>
    <property type="evidence" value="ECO:0007669"/>
    <property type="project" value="InterPro"/>
</dbReference>
<evidence type="ECO:0000313" key="3">
    <source>
        <dbReference type="Proteomes" id="UP000249915"/>
    </source>
</evidence>
<dbReference type="EMBL" id="MASW01000005">
    <property type="protein sequence ID" value="PXY22575.1"/>
    <property type="molecule type" value="Genomic_DNA"/>
</dbReference>
<dbReference type="SUPFAM" id="SSF53597">
    <property type="entry name" value="Dihydrofolate reductase-like"/>
    <property type="match status" value="1"/>
</dbReference>
<name>A0A2V4B1Y9_9PSEU</name>
<dbReference type="GO" id="GO:0008703">
    <property type="term" value="F:5-amino-6-(5-phosphoribosylamino)uracil reductase activity"/>
    <property type="evidence" value="ECO:0007669"/>
    <property type="project" value="InterPro"/>
</dbReference>
<dbReference type="InterPro" id="IPR024072">
    <property type="entry name" value="DHFR-like_dom_sf"/>
</dbReference>
<dbReference type="InterPro" id="IPR002734">
    <property type="entry name" value="RibDG_C"/>
</dbReference>
<dbReference type="AlphaFoldDB" id="A0A2V4B1Y9"/>
<dbReference type="Pfam" id="PF01872">
    <property type="entry name" value="RibD_C"/>
    <property type="match status" value="1"/>
</dbReference>
<organism evidence="2 3">
    <name type="scientific">Prauserella muralis</name>
    <dbReference type="NCBI Taxonomy" id="588067"/>
    <lineage>
        <taxon>Bacteria</taxon>
        <taxon>Bacillati</taxon>
        <taxon>Actinomycetota</taxon>
        <taxon>Actinomycetes</taxon>
        <taxon>Pseudonocardiales</taxon>
        <taxon>Pseudonocardiaceae</taxon>
        <taxon>Prauserella</taxon>
    </lineage>
</organism>
<dbReference type="Gene3D" id="3.40.430.10">
    <property type="entry name" value="Dihydrofolate Reductase, subunit A"/>
    <property type="match status" value="1"/>
</dbReference>
<feature type="domain" description="Bacterial bifunctional deaminase-reductase C-terminal" evidence="1">
    <location>
        <begin position="6"/>
        <end position="163"/>
    </location>
</feature>